<dbReference type="EMBL" id="SZUA01000002">
    <property type="protein sequence ID" value="TKR30682.1"/>
    <property type="molecule type" value="Genomic_DNA"/>
</dbReference>
<feature type="chain" id="PRO_5020959476" description="TIGR03067 domain-containing protein" evidence="1">
    <location>
        <begin position="32"/>
        <end position="167"/>
    </location>
</feature>
<reference evidence="2 3" key="1">
    <citation type="submission" date="2019-04" db="EMBL/GenBank/DDBJ databases">
        <title>Reference strain of H23.</title>
        <authorList>
            <person name="Luo X."/>
        </authorList>
    </citation>
    <scope>NUCLEOTIDE SEQUENCE [LARGE SCALE GENOMIC DNA]</scope>
    <source>
        <strain evidence="2 3">H23</strain>
    </source>
</reference>
<organism evidence="2 3">
    <name type="scientific">Luteimonas gilva</name>
    <dbReference type="NCBI Taxonomy" id="2572684"/>
    <lineage>
        <taxon>Bacteria</taxon>
        <taxon>Pseudomonadati</taxon>
        <taxon>Pseudomonadota</taxon>
        <taxon>Gammaproteobacteria</taxon>
        <taxon>Lysobacterales</taxon>
        <taxon>Lysobacteraceae</taxon>
        <taxon>Luteimonas</taxon>
    </lineage>
</organism>
<dbReference type="PROSITE" id="PS51257">
    <property type="entry name" value="PROKAR_LIPOPROTEIN"/>
    <property type="match status" value="1"/>
</dbReference>
<feature type="signal peptide" evidence="1">
    <location>
        <begin position="1"/>
        <end position="31"/>
    </location>
</feature>
<evidence type="ECO:0000256" key="1">
    <source>
        <dbReference type="SAM" id="SignalP"/>
    </source>
</evidence>
<evidence type="ECO:0008006" key="4">
    <source>
        <dbReference type="Google" id="ProtNLM"/>
    </source>
</evidence>
<evidence type="ECO:0000313" key="3">
    <source>
        <dbReference type="Proteomes" id="UP000308707"/>
    </source>
</evidence>
<dbReference type="Proteomes" id="UP000308707">
    <property type="component" value="Unassembled WGS sequence"/>
</dbReference>
<keyword evidence="3" id="KW-1185">Reference proteome</keyword>
<dbReference type="RefSeq" id="WP_137267113.1">
    <property type="nucleotide sequence ID" value="NZ_SZUA01000002.1"/>
</dbReference>
<keyword evidence="1" id="KW-0732">Signal</keyword>
<gene>
    <name evidence="2" type="ORF">FCE95_11290</name>
</gene>
<dbReference type="OrthoDB" id="6059075at2"/>
<evidence type="ECO:0000313" key="2">
    <source>
        <dbReference type="EMBL" id="TKR30682.1"/>
    </source>
</evidence>
<comment type="caution">
    <text evidence="2">The sequence shown here is derived from an EMBL/GenBank/DDBJ whole genome shotgun (WGS) entry which is preliminary data.</text>
</comment>
<proteinExistence type="predicted"/>
<protein>
    <recommendedName>
        <fullName evidence="4">TIGR03067 domain-containing protein</fullName>
    </recommendedName>
</protein>
<name>A0A4U5JM16_9GAMM</name>
<dbReference type="AlphaFoldDB" id="A0A4U5JM16"/>
<sequence>MRTAGGTRRNSAMRCPALLLALSFFSPTLLACENQLIGTWQSDADATMSFNRAHAKLEKRQDDFLASLIGKMTLEFTRGELHLRMPETEVRVQGKLKPFDSFEERKPYRTLFCSQRMAVIETKQTATEEKGVTTYFFIGPDAMWVYGGTNDPKVPDLHIREYFRRIR</sequence>
<accession>A0A4U5JM16</accession>